<dbReference type="Gene3D" id="3.40.50.720">
    <property type="entry name" value="NAD(P)-binding Rossmann-like Domain"/>
    <property type="match status" value="1"/>
</dbReference>
<dbReference type="PATRIC" id="fig|1227492.4.peg.3614"/>
<comment type="caution">
    <text evidence="3">The sequence shown here is derived from an EMBL/GenBank/DDBJ whole genome shotgun (WGS) entry which is preliminary data.</text>
</comment>
<dbReference type="PANTHER" id="PTHR42760:SF133">
    <property type="entry name" value="3-OXOACYL-[ACYL-CARRIER-PROTEIN] REDUCTASE"/>
    <property type="match status" value="1"/>
</dbReference>
<evidence type="ECO:0000313" key="3">
    <source>
        <dbReference type="EMBL" id="ELY94265.1"/>
    </source>
</evidence>
<dbReference type="RefSeq" id="WP_006169158.1">
    <property type="nucleotide sequence ID" value="NZ_AOIN01000096.1"/>
</dbReference>
<dbReference type="CDD" id="cd05233">
    <property type="entry name" value="SDR_c"/>
    <property type="match status" value="1"/>
</dbReference>
<sequence>MDEHALENRTVLVTGSARGVGRELLLATAEYGADTAVHYHTSADAAREVAEEARSRGGGDTEAMTVQADVTDPESVDGLFNAVESELGGVDVLVNNVGDFAPSHWDELEFETWNRVLETNLNGTYLCSKRALAGMREGDRDEEYGRIVNIGYASSEKGLVSPVNFPYFVAKAGVLMFTRMLAADTQEDDVTVNAISPYVVENSDEFPVELPRGRPASFDDLAQPLLFFLDPSSGYISGENIEVDGGWLPEHV</sequence>
<evidence type="ECO:0000313" key="4">
    <source>
        <dbReference type="Proteomes" id="UP000011693"/>
    </source>
</evidence>
<comment type="similarity">
    <text evidence="1">Belongs to the short-chain dehydrogenases/reductases (SDR) family.</text>
</comment>
<dbReference type="InterPro" id="IPR002347">
    <property type="entry name" value="SDR_fam"/>
</dbReference>
<evidence type="ECO:0000256" key="1">
    <source>
        <dbReference type="ARBA" id="ARBA00006484"/>
    </source>
</evidence>
<keyword evidence="2" id="KW-0560">Oxidoreductase</keyword>
<dbReference type="Proteomes" id="UP000011693">
    <property type="component" value="Unassembled WGS sequence"/>
</dbReference>
<gene>
    <name evidence="3" type="ORF">C482_18192</name>
</gene>
<dbReference type="GO" id="GO:0016616">
    <property type="term" value="F:oxidoreductase activity, acting on the CH-OH group of donors, NAD or NADP as acceptor"/>
    <property type="evidence" value="ECO:0007669"/>
    <property type="project" value="TreeGrafter"/>
</dbReference>
<dbReference type="AlphaFoldDB" id="M0A678"/>
<dbReference type="FunFam" id="3.40.50.720:FF:000084">
    <property type="entry name" value="Short-chain dehydrogenase reductase"/>
    <property type="match status" value="1"/>
</dbReference>
<evidence type="ECO:0000256" key="2">
    <source>
        <dbReference type="ARBA" id="ARBA00023002"/>
    </source>
</evidence>
<dbReference type="SUPFAM" id="SSF51735">
    <property type="entry name" value="NAD(P)-binding Rossmann-fold domains"/>
    <property type="match status" value="1"/>
</dbReference>
<dbReference type="InterPro" id="IPR036291">
    <property type="entry name" value="NAD(P)-bd_dom_sf"/>
</dbReference>
<dbReference type="GO" id="GO:0006633">
    <property type="term" value="P:fatty acid biosynthetic process"/>
    <property type="evidence" value="ECO:0007669"/>
    <property type="project" value="TreeGrafter"/>
</dbReference>
<dbReference type="EMBL" id="AOIN01000096">
    <property type="protein sequence ID" value="ELY94265.1"/>
    <property type="molecule type" value="Genomic_DNA"/>
</dbReference>
<organism evidence="3 4">
    <name type="scientific">Natrialba chahannaoensis JCM 10990</name>
    <dbReference type="NCBI Taxonomy" id="1227492"/>
    <lineage>
        <taxon>Archaea</taxon>
        <taxon>Methanobacteriati</taxon>
        <taxon>Methanobacteriota</taxon>
        <taxon>Stenosarchaea group</taxon>
        <taxon>Halobacteria</taxon>
        <taxon>Halobacteriales</taxon>
        <taxon>Natrialbaceae</taxon>
        <taxon>Natrialba</taxon>
    </lineage>
</organism>
<dbReference type="PANTHER" id="PTHR42760">
    <property type="entry name" value="SHORT-CHAIN DEHYDROGENASES/REDUCTASES FAMILY MEMBER"/>
    <property type="match status" value="1"/>
</dbReference>
<protein>
    <submittedName>
        <fullName evidence="3">Short-chain dehydrogenase/reductase SDR</fullName>
    </submittedName>
</protein>
<dbReference type="GO" id="GO:0048038">
    <property type="term" value="F:quinone binding"/>
    <property type="evidence" value="ECO:0007669"/>
    <property type="project" value="TreeGrafter"/>
</dbReference>
<proteinExistence type="inferred from homology"/>
<reference evidence="3 4" key="1">
    <citation type="journal article" date="2014" name="PLoS Genet.">
        <title>Phylogenetically driven sequencing of extremely halophilic archaea reveals strategies for static and dynamic osmo-response.</title>
        <authorList>
            <person name="Becker E.A."/>
            <person name="Seitzer P.M."/>
            <person name="Tritt A."/>
            <person name="Larsen D."/>
            <person name="Krusor M."/>
            <person name="Yao A.I."/>
            <person name="Wu D."/>
            <person name="Madern D."/>
            <person name="Eisen J.A."/>
            <person name="Darling A.E."/>
            <person name="Facciotti M.T."/>
        </authorList>
    </citation>
    <scope>NUCLEOTIDE SEQUENCE [LARGE SCALE GENOMIC DNA]</scope>
    <source>
        <strain evidence="3 4">JCM 10990</strain>
    </source>
</reference>
<dbReference type="PRINTS" id="PR00081">
    <property type="entry name" value="GDHRDH"/>
</dbReference>
<dbReference type="STRING" id="1227492.C482_18192"/>
<accession>M0A678</accession>
<dbReference type="Pfam" id="PF13561">
    <property type="entry name" value="adh_short_C2"/>
    <property type="match status" value="1"/>
</dbReference>
<dbReference type="OrthoDB" id="7442at2157"/>
<dbReference type="PRINTS" id="PR00080">
    <property type="entry name" value="SDRFAMILY"/>
</dbReference>
<name>M0A678_9EURY</name>
<keyword evidence="4" id="KW-1185">Reference proteome</keyword>